<sequence length="140" mass="16163">MPSSSPLDPKAAVFAPKISNTPSKRLDPKAPAFLPARDPKIVQGLLQDLQASHLDYQTYELLDPSEGQFETTTKGLFSLPLELRLKIYNLVLDEEYEIHETALPALLRTRLQITREFYQLCNLRIVFVLERRFDFFTHPF</sequence>
<organism evidence="1 2">
    <name type="scientific">Aureobasidium pullulans</name>
    <name type="common">Black yeast</name>
    <name type="synonym">Pullularia pullulans</name>
    <dbReference type="NCBI Taxonomy" id="5580"/>
    <lineage>
        <taxon>Eukaryota</taxon>
        <taxon>Fungi</taxon>
        <taxon>Dikarya</taxon>
        <taxon>Ascomycota</taxon>
        <taxon>Pezizomycotina</taxon>
        <taxon>Dothideomycetes</taxon>
        <taxon>Dothideomycetidae</taxon>
        <taxon>Dothideales</taxon>
        <taxon>Saccotheciaceae</taxon>
        <taxon>Aureobasidium</taxon>
    </lineage>
</organism>
<dbReference type="EMBL" id="JASGXD010000011">
    <property type="protein sequence ID" value="KAK6002807.1"/>
    <property type="molecule type" value="Genomic_DNA"/>
</dbReference>
<protein>
    <recommendedName>
        <fullName evidence="3">F-box domain-containing protein</fullName>
    </recommendedName>
</protein>
<keyword evidence="2" id="KW-1185">Reference proteome</keyword>
<evidence type="ECO:0000313" key="1">
    <source>
        <dbReference type="EMBL" id="KAK6002807.1"/>
    </source>
</evidence>
<gene>
    <name evidence="1" type="ORF">QM012_001557</name>
</gene>
<evidence type="ECO:0000313" key="2">
    <source>
        <dbReference type="Proteomes" id="UP001341245"/>
    </source>
</evidence>
<proteinExistence type="predicted"/>
<accession>A0ABR0TEF0</accession>
<comment type="caution">
    <text evidence="1">The sequence shown here is derived from an EMBL/GenBank/DDBJ whole genome shotgun (WGS) entry which is preliminary data.</text>
</comment>
<evidence type="ECO:0008006" key="3">
    <source>
        <dbReference type="Google" id="ProtNLM"/>
    </source>
</evidence>
<name>A0ABR0TEF0_AURPU</name>
<dbReference type="Proteomes" id="UP001341245">
    <property type="component" value="Unassembled WGS sequence"/>
</dbReference>
<reference evidence="1 2" key="1">
    <citation type="submission" date="2023-11" db="EMBL/GenBank/DDBJ databases">
        <title>Draft genome sequence and annotation of the polyextremotolerant black yeast-like fungus Aureobasidium pullulans NRRL 62042.</title>
        <authorList>
            <person name="Dielentheis-Frenken M.R.E."/>
            <person name="Wibberg D."/>
            <person name="Blank L.M."/>
            <person name="Tiso T."/>
        </authorList>
    </citation>
    <scope>NUCLEOTIDE SEQUENCE [LARGE SCALE GENOMIC DNA]</scope>
    <source>
        <strain evidence="1 2">NRRL 62042</strain>
    </source>
</reference>